<feature type="compositionally biased region" description="Basic and acidic residues" evidence="1">
    <location>
        <begin position="60"/>
        <end position="110"/>
    </location>
</feature>
<reference evidence="2" key="1">
    <citation type="journal article" date="2014" name="Front. Microbiol.">
        <title>High frequency of phylogenetically diverse reductive dehalogenase-homologous genes in deep subseafloor sedimentary metagenomes.</title>
        <authorList>
            <person name="Kawai M."/>
            <person name="Futagami T."/>
            <person name="Toyoda A."/>
            <person name="Takaki Y."/>
            <person name="Nishi S."/>
            <person name="Hori S."/>
            <person name="Arai W."/>
            <person name="Tsubouchi T."/>
            <person name="Morono Y."/>
            <person name="Uchiyama I."/>
            <person name="Ito T."/>
            <person name="Fujiyama A."/>
            <person name="Inagaki F."/>
            <person name="Takami H."/>
        </authorList>
    </citation>
    <scope>NUCLEOTIDE SEQUENCE</scope>
    <source>
        <strain evidence="2">Expedition CK06-06</strain>
    </source>
</reference>
<comment type="caution">
    <text evidence="2">The sequence shown here is derived from an EMBL/GenBank/DDBJ whole genome shotgun (WGS) entry which is preliminary data.</text>
</comment>
<name>X1LTQ9_9ZZZZ</name>
<protein>
    <submittedName>
        <fullName evidence="2">Uncharacterized protein</fullName>
    </submittedName>
</protein>
<organism evidence="2">
    <name type="scientific">marine sediment metagenome</name>
    <dbReference type="NCBI Taxonomy" id="412755"/>
    <lineage>
        <taxon>unclassified sequences</taxon>
        <taxon>metagenomes</taxon>
        <taxon>ecological metagenomes</taxon>
    </lineage>
</organism>
<sequence length="110" mass="12414">MVDEETKEKVWNPGFPKCPKCGYPHAQPPKCIHCGEKIEEPPEEPEKPEEPETPEGGTPEGEKPEEPELDELLKKTRDELNALAEEKGLTPGDYHNKEELVKALSEKEPE</sequence>
<gene>
    <name evidence="2" type="ORF">S06H3_04417</name>
</gene>
<dbReference type="EMBL" id="BARV01001547">
    <property type="protein sequence ID" value="GAH97488.1"/>
    <property type="molecule type" value="Genomic_DNA"/>
</dbReference>
<proteinExistence type="predicted"/>
<evidence type="ECO:0000313" key="2">
    <source>
        <dbReference type="EMBL" id="GAH97488.1"/>
    </source>
</evidence>
<feature type="compositionally biased region" description="Basic and acidic residues" evidence="1">
    <location>
        <begin position="34"/>
        <end position="50"/>
    </location>
</feature>
<feature type="region of interest" description="Disordered" evidence="1">
    <location>
        <begin position="34"/>
        <end position="110"/>
    </location>
</feature>
<evidence type="ECO:0000256" key="1">
    <source>
        <dbReference type="SAM" id="MobiDB-lite"/>
    </source>
</evidence>
<dbReference type="AlphaFoldDB" id="X1LTQ9"/>
<accession>X1LTQ9</accession>